<dbReference type="FunFam" id="3.20.20.70:FF:000024">
    <property type="entry name" value="Indole-3-glycerol phosphate synthase"/>
    <property type="match status" value="1"/>
</dbReference>
<dbReference type="PROSITE" id="PS00614">
    <property type="entry name" value="IGPS"/>
    <property type="match status" value="1"/>
</dbReference>
<dbReference type="Proteomes" id="UP000694308">
    <property type="component" value="Unassembled WGS sequence"/>
</dbReference>
<dbReference type="NCBIfam" id="NF001377">
    <property type="entry name" value="PRK00278.2-4"/>
    <property type="match status" value="1"/>
</dbReference>
<comment type="caution">
    <text evidence="11">The sequence shown here is derived from an EMBL/GenBank/DDBJ whole genome shotgun (WGS) entry which is preliminary data.</text>
</comment>
<gene>
    <name evidence="9 11" type="primary">trpC</name>
    <name evidence="11" type="ORF">I6U48_11880</name>
</gene>
<keyword evidence="8 9" id="KW-0456">Lyase</keyword>
<evidence type="ECO:0000259" key="10">
    <source>
        <dbReference type="Pfam" id="PF00218"/>
    </source>
</evidence>
<dbReference type="RefSeq" id="WP_218320678.1">
    <property type="nucleotide sequence ID" value="NZ_JAEEGC010000050.1"/>
</dbReference>
<dbReference type="GO" id="GO:0004640">
    <property type="term" value="F:phosphoribosylanthranilate isomerase activity"/>
    <property type="evidence" value="ECO:0007669"/>
    <property type="project" value="TreeGrafter"/>
</dbReference>
<dbReference type="CDD" id="cd00331">
    <property type="entry name" value="IGPS"/>
    <property type="match status" value="1"/>
</dbReference>
<proteinExistence type="inferred from homology"/>
<dbReference type="HAMAP" id="MF_00134_B">
    <property type="entry name" value="IGPS_B"/>
    <property type="match status" value="1"/>
</dbReference>
<evidence type="ECO:0000256" key="7">
    <source>
        <dbReference type="ARBA" id="ARBA00023141"/>
    </source>
</evidence>
<comment type="catalytic activity">
    <reaction evidence="1 9">
        <text>1-(2-carboxyphenylamino)-1-deoxy-D-ribulose 5-phosphate + H(+) = (1S,2R)-1-C-(indol-3-yl)glycerol 3-phosphate + CO2 + H2O</text>
        <dbReference type="Rhea" id="RHEA:23476"/>
        <dbReference type="ChEBI" id="CHEBI:15377"/>
        <dbReference type="ChEBI" id="CHEBI:15378"/>
        <dbReference type="ChEBI" id="CHEBI:16526"/>
        <dbReference type="ChEBI" id="CHEBI:58613"/>
        <dbReference type="ChEBI" id="CHEBI:58866"/>
        <dbReference type="EC" id="4.1.1.48"/>
    </reaction>
</comment>
<comment type="pathway">
    <text evidence="2 9">Amino-acid biosynthesis; L-tryptophan biosynthesis; L-tryptophan from chorismate: step 4/5.</text>
</comment>
<evidence type="ECO:0000256" key="6">
    <source>
        <dbReference type="ARBA" id="ARBA00022822"/>
    </source>
</evidence>
<evidence type="ECO:0000313" key="11">
    <source>
        <dbReference type="EMBL" id="MBV7273610.1"/>
    </source>
</evidence>
<keyword evidence="7 9" id="KW-0057">Aromatic amino acid biosynthesis</keyword>
<keyword evidence="12" id="KW-1185">Reference proteome</keyword>
<evidence type="ECO:0000256" key="5">
    <source>
        <dbReference type="ARBA" id="ARBA00022793"/>
    </source>
</evidence>
<dbReference type="GO" id="GO:0000162">
    <property type="term" value="P:L-tryptophan biosynthetic process"/>
    <property type="evidence" value="ECO:0007669"/>
    <property type="project" value="UniProtKB-UniRule"/>
</dbReference>
<protein>
    <recommendedName>
        <fullName evidence="9">Indole-3-glycerol phosphate synthase</fullName>
        <shortName evidence="9">IGPS</shortName>
        <ecNumber evidence="9">4.1.1.48</ecNumber>
    </recommendedName>
</protein>
<reference evidence="11" key="1">
    <citation type="submission" date="2020-12" db="EMBL/GenBank/DDBJ databases">
        <title>Clostridium thailandense sp. nov., a novel acetogenic bacterium isolated from peat land soil in Thailand.</title>
        <authorList>
            <person name="Chaikitkaew S."/>
            <person name="Birkeland N.K."/>
        </authorList>
    </citation>
    <scope>NUCLEOTIDE SEQUENCE</scope>
    <source>
        <strain evidence="11">PL3</strain>
    </source>
</reference>
<dbReference type="PANTHER" id="PTHR22854:SF2">
    <property type="entry name" value="INDOLE-3-GLYCEROL-PHOSPHATE SYNTHASE"/>
    <property type="match status" value="1"/>
</dbReference>
<evidence type="ECO:0000256" key="1">
    <source>
        <dbReference type="ARBA" id="ARBA00001633"/>
    </source>
</evidence>
<comment type="similarity">
    <text evidence="3 9">Belongs to the TrpC family.</text>
</comment>
<evidence type="ECO:0000256" key="4">
    <source>
        <dbReference type="ARBA" id="ARBA00022605"/>
    </source>
</evidence>
<keyword evidence="4 9" id="KW-0028">Amino-acid biosynthesis</keyword>
<evidence type="ECO:0000256" key="9">
    <source>
        <dbReference type="HAMAP-Rule" id="MF_00134"/>
    </source>
</evidence>
<evidence type="ECO:0000313" key="12">
    <source>
        <dbReference type="Proteomes" id="UP000694308"/>
    </source>
</evidence>
<feature type="domain" description="Indole-3-glycerol phosphate synthase" evidence="10">
    <location>
        <begin position="3"/>
        <end position="251"/>
    </location>
</feature>
<keyword evidence="6 9" id="KW-0822">Tryptophan biosynthesis</keyword>
<dbReference type="InterPro" id="IPR045186">
    <property type="entry name" value="Indole-3-glycerol_P_synth"/>
</dbReference>
<accession>A0A949TXX1</accession>
<keyword evidence="5 9" id="KW-0210">Decarboxylase</keyword>
<dbReference type="EC" id="4.1.1.48" evidence="9"/>
<dbReference type="AlphaFoldDB" id="A0A949TXX1"/>
<name>A0A949TXX1_9CLOT</name>
<organism evidence="11 12">
    <name type="scientific">Clostridium thailandense</name>
    <dbReference type="NCBI Taxonomy" id="2794346"/>
    <lineage>
        <taxon>Bacteria</taxon>
        <taxon>Bacillati</taxon>
        <taxon>Bacillota</taxon>
        <taxon>Clostridia</taxon>
        <taxon>Eubacteriales</taxon>
        <taxon>Clostridiaceae</taxon>
        <taxon>Clostridium</taxon>
    </lineage>
</organism>
<dbReference type="InterPro" id="IPR001468">
    <property type="entry name" value="Indole-3-GlycerolPSynthase_CS"/>
</dbReference>
<evidence type="ECO:0000256" key="8">
    <source>
        <dbReference type="ARBA" id="ARBA00023239"/>
    </source>
</evidence>
<dbReference type="EMBL" id="JAEEGC010000050">
    <property type="protein sequence ID" value="MBV7273610.1"/>
    <property type="molecule type" value="Genomic_DNA"/>
</dbReference>
<dbReference type="GO" id="GO:0004425">
    <property type="term" value="F:indole-3-glycerol-phosphate synthase activity"/>
    <property type="evidence" value="ECO:0007669"/>
    <property type="project" value="UniProtKB-UniRule"/>
</dbReference>
<dbReference type="PANTHER" id="PTHR22854">
    <property type="entry name" value="TRYPTOPHAN BIOSYNTHESIS PROTEIN"/>
    <property type="match status" value="1"/>
</dbReference>
<dbReference type="Pfam" id="PF00218">
    <property type="entry name" value="IGPS"/>
    <property type="match status" value="1"/>
</dbReference>
<evidence type="ECO:0000256" key="2">
    <source>
        <dbReference type="ARBA" id="ARBA00004696"/>
    </source>
</evidence>
<dbReference type="InterPro" id="IPR013798">
    <property type="entry name" value="Indole-3-glycerol_P_synth_dom"/>
</dbReference>
<sequence>MILDEIVAYKIQQLRLEKEEISLDKLMEGCNKEIKRDFKKSLSKEKISIIAEIKKASPSKGVILEDFNPIKIAKIYEDIDIDAVSVLTEKNFFKGNDLYIREVKKVNSKPILRKDFIVDPYQIHQSKAIGADAILLIVSILKDKLKEYYDLACSIGLDCLVEIHDEEELKIALNSGCSIIGINNRNLKDFTEDLTNTERLIKNIPSGILVISESAIKTPEDINYLNGLGVKAVLIGETFMRNIDNIKKIRNFAAKAKGV</sequence>
<evidence type="ECO:0000256" key="3">
    <source>
        <dbReference type="ARBA" id="ARBA00008737"/>
    </source>
</evidence>